<evidence type="ECO:0000313" key="2">
    <source>
        <dbReference type="EMBL" id="KAF2489184.1"/>
    </source>
</evidence>
<reference evidence="2" key="1">
    <citation type="journal article" date="2020" name="Stud. Mycol.">
        <title>101 Dothideomycetes genomes: a test case for predicting lifestyles and emergence of pathogens.</title>
        <authorList>
            <person name="Haridas S."/>
            <person name="Albert R."/>
            <person name="Binder M."/>
            <person name="Bloem J."/>
            <person name="Labutti K."/>
            <person name="Salamov A."/>
            <person name="Andreopoulos B."/>
            <person name="Baker S."/>
            <person name="Barry K."/>
            <person name="Bills G."/>
            <person name="Bluhm B."/>
            <person name="Cannon C."/>
            <person name="Castanera R."/>
            <person name="Culley D."/>
            <person name="Daum C."/>
            <person name="Ezra D."/>
            <person name="Gonzalez J."/>
            <person name="Henrissat B."/>
            <person name="Kuo A."/>
            <person name="Liang C."/>
            <person name="Lipzen A."/>
            <person name="Lutzoni F."/>
            <person name="Magnuson J."/>
            <person name="Mondo S."/>
            <person name="Nolan M."/>
            <person name="Ohm R."/>
            <person name="Pangilinan J."/>
            <person name="Park H.-J."/>
            <person name="Ramirez L."/>
            <person name="Alfaro M."/>
            <person name="Sun H."/>
            <person name="Tritt A."/>
            <person name="Yoshinaga Y."/>
            <person name="Zwiers L.-H."/>
            <person name="Turgeon B."/>
            <person name="Goodwin S."/>
            <person name="Spatafora J."/>
            <person name="Crous P."/>
            <person name="Grigoriev I."/>
        </authorList>
    </citation>
    <scope>NUCLEOTIDE SEQUENCE</scope>
    <source>
        <strain evidence="2">CBS 269.34</strain>
    </source>
</reference>
<dbReference type="EMBL" id="MU004199">
    <property type="protein sequence ID" value="KAF2489184.1"/>
    <property type="molecule type" value="Genomic_DNA"/>
</dbReference>
<feature type="region of interest" description="Disordered" evidence="1">
    <location>
        <begin position="1"/>
        <end position="25"/>
    </location>
</feature>
<dbReference type="Proteomes" id="UP000799750">
    <property type="component" value="Unassembled WGS sequence"/>
</dbReference>
<protein>
    <submittedName>
        <fullName evidence="2">Uncharacterized protein</fullName>
    </submittedName>
</protein>
<dbReference type="AlphaFoldDB" id="A0A6A6QAV7"/>
<name>A0A6A6QAV7_9PEZI</name>
<feature type="compositionally biased region" description="Polar residues" evidence="1">
    <location>
        <begin position="16"/>
        <end position="25"/>
    </location>
</feature>
<keyword evidence="3" id="KW-1185">Reference proteome</keyword>
<sequence>MKQTRTAPRYTPPSGSPVNSTTELNFGTTISPRQVSALNKVDAKHHFKYIVRTPDPSPGVHETAVLSTSVPLTQQFAKPTTCYIAAPCKIITCLLLRLEIPASTETGSTCAHRDLGIPDELASPRQLFNHWSRAPSKMNCDDLVAHLRRYHHLYPGHNSLGDVTKAAATLRRALKRERITRIRSLLPGQNTVVDKIGLKGYK</sequence>
<gene>
    <name evidence="2" type="ORF">BU16DRAFT_622758</name>
</gene>
<evidence type="ECO:0000256" key="1">
    <source>
        <dbReference type="SAM" id="MobiDB-lite"/>
    </source>
</evidence>
<accession>A0A6A6QAV7</accession>
<evidence type="ECO:0000313" key="3">
    <source>
        <dbReference type="Proteomes" id="UP000799750"/>
    </source>
</evidence>
<proteinExistence type="predicted"/>
<organism evidence="2 3">
    <name type="scientific">Lophium mytilinum</name>
    <dbReference type="NCBI Taxonomy" id="390894"/>
    <lineage>
        <taxon>Eukaryota</taxon>
        <taxon>Fungi</taxon>
        <taxon>Dikarya</taxon>
        <taxon>Ascomycota</taxon>
        <taxon>Pezizomycotina</taxon>
        <taxon>Dothideomycetes</taxon>
        <taxon>Pleosporomycetidae</taxon>
        <taxon>Mytilinidiales</taxon>
        <taxon>Mytilinidiaceae</taxon>
        <taxon>Lophium</taxon>
    </lineage>
</organism>